<dbReference type="KEGG" id="ima:PO878_19590"/>
<evidence type="ECO:0000313" key="3">
    <source>
        <dbReference type="Proteomes" id="UP001216390"/>
    </source>
</evidence>
<dbReference type="EMBL" id="CP116942">
    <property type="protein sequence ID" value="WCO66699.1"/>
    <property type="molecule type" value="Genomic_DNA"/>
</dbReference>
<dbReference type="InterPro" id="IPR008254">
    <property type="entry name" value="Flavodoxin/NO_synth"/>
</dbReference>
<dbReference type="Gene3D" id="3.40.50.360">
    <property type="match status" value="1"/>
</dbReference>
<evidence type="ECO:0000259" key="1">
    <source>
        <dbReference type="PROSITE" id="PS50902"/>
    </source>
</evidence>
<keyword evidence="3" id="KW-1185">Reference proteome</keyword>
<dbReference type="GO" id="GO:0010181">
    <property type="term" value="F:FMN binding"/>
    <property type="evidence" value="ECO:0007669"/>
    <property type="project" value="InterPro"/>
</dbReference>
<dbReference type="GO" id="GO:0009055">
    <property type="term" value="F:electron transfer activity"/>
    <property type="evidence" value="ECO:0007669"/>
    <property type="project" value="InterPro"/>
</dbReference>
<dbReference type="AlphaFoldDB" id="A0AAF0BVU5"/>
<organism evidence="2 3">
    <name type="scientific">Iamia majanohamensis</name>
    <dbReference type="NCBI Taxonomy" id="467976"/>
    <lineage>
        <taxon>Bacteria</taxon>
        <taxon>Bacillati</taxon>
        <taxon>Actinomycetota</taxon>
        <taxon>Acidimicrobiia</taxon>
        <taxon>Acidimicrobiales</taxon>
        <taxon>Iamiaceae</taxon>
        <taxon>Iamia</taxon>
    </lineage>
</organism>
<name>A0AAF0BVU5_9ACTN</name>
<gene>
    <name evidence="2" type="ORF">PO878_19590</name>
</gene>
<accession>A0AAF0BVU5</accession>
<protein>
    <submittedName>
        <fullName evidence="2">Flavodoxin domain-containing protein</fullName>
    </submittedName>
</protein>
<dbReference type="RefSeq" id="WP_272736221.1">
    <property type="nucleotide sequence ID" value="NZ_CP116942.1"/>
</dbReference>
<dbReference type="Pfam" id="PF00258">
    <property type="entry name" value="Flavodoxin_1"/>
    <property type="match status" value="1"/>
</dbReference>
<dbReference type="InterPro" id="IPR029039">
    <property type="entry name" value="Flavoprotein-like_sf"/>
</dbReference>
<reference evidence="2" key="1">
    <citation type="submission" date="2023-01" db="EMBL/GenBank/DDBJ databases">
        <title>The diversity of Class Acidimicrobiia in South China Sea sediment environments and the proposal of Iamia marina sp. nov., a novel species of the genus Iamia.</title>
        <authorList>
            <person name="He Y."/>
            <person name="Tian X."/>
        </authorList>
    </citation>
    <scope>NUCLEOTIDE SEQUENCE</scope>
    <source>
        <strain evidence="2">DSM 19957</strain>
    </source>
</reference>
<evidence type="ECO:0000313" key="2">
    <source>
        <dbReference type="EMBL" id="WCO66699.1"/>
    </source>
</evidence>
<dbReference type="SUPFAM" id="SSF52218">
    <property type="entry name" value="Flavoproteins"/>
    <property type="match status" value="1"/>
</dbReference>
<proteinExistence type="predicted"/>
<feature type="domain" description="Flavodoxin-like" evidence="1">
    <location>
        <begin position="3"/>
        <end position="135"/>
    </location>
</feature>
<dbReference type="InterPro" id="IPR001226">
    <property type="entry name" value="Flavodoxin_CS"/>
</dbReference>
<dbReference type="PROSITE" id="PS50902">
    <property type="entry name" value="FLAVODOXIN_LIKE"/>
    <property type="match status" value="1"/>
</dbReference>
<sequence>MKAVIIYNSLTGTTEKAAHRIASEVRALRIDATPVAIGDVDDETVADADLVIVGTWTDGIVILGQKPAGAKKLRGLPRLDGKRAVVYCTYAVDPGQTLDKLVDLVAGLGADVIGGFALARHQLNDDVSEFVDRLTPELAV</sequence>
<dbReference type="PROSITE" id="PS00201">
    <property type="entry name" value="FLAVODOXIN"/>
    <property type="match status" value="1"/>
</dbReference>
<dbReference type="Proteomes" id="UP001216390">
    <property type="component" value="Chromosome"/>
</dbReference>